<proteinExistence type="inferred from homology"/>
<name>A0A1F5YFJ1_9BACT</name>
<evidence type="ECO:0000259" key="3">
    <source>
        <dbReference type="PROSITE" id="PS01031"/>
    </source>
</evidence>
<evidence type="ECO:0000313" key="5">
    <source>
        <dbReference type="Proteomes" id="UP000176992"/>
    </source>
</evidence>
<comment type="similarity">
    <text evidence="1 2">Belongs to the small heat shock protein (HSP20) family.</text>
</comment>
<dbReference type="Pfam" id="PF00011">
    <property type="entry name" value="HSP20"/>
    <property type="match status" value="1"/>
</dbReference>
<dbReference type="Proteomes" id="UP000176992">
    <property type="component" value="Unassembled WGS sequence"/>
</dbReference>
<sequence>MRLVRWNPAASSLLSGWRRDAEPFVNVCDNWFDDPSTFGPQVDIVEKNGNYLLTAELPGVKPEDVNVSVENDVLMISGEKREENETDKSGVYHSERRYGKFSRVFSLNGQVDTEKIDANYNAGVLTLTLPKREEVKARAVTIKVK</sequence>
<organism evidence="4 5">
    <name type="scientific">Candidatus Glassbacteria bacterium GWA2_58_10</name>
    <dbReference type="NCBI Taxonomy" id="1817865"/>
    <lineage>
        <taxon>Bacteria</taxon>
        <taxon>Candidatus Glassiibacteriota</taxon>
    </lineage>
</organism>
<dbReference type="Gene3D" id="2.60.40.790">
    <property type="match status" value="1"/>
</dbReference>
<dbReference type="SUPFAM" id="SSF49764">
    <property type="entry name" value="HSP20-like chaperones"/>
    <property type="match status" value="1"/>
</dbReference>
<dbReference type="InterPro" id="IPR002068">
    <property type="entry name" value="A-crystallin/Hsp20_dom"/>
</dbReference>
<dbReference type="InterPro" id="IPR008978">
    <property type="entry name" value="HSP20-like_chaperone"/>
</dbReference>
<dbReference type="AlphaFoldDB" id="A0A1F5YFJ1"/>
<dbReference type="CDD" id="cd06464">
    <property type="entry name" value="ACD_sHsps-like"/>
    <property type="match status" value="1"/>
</dbReference>
<evidence type="ECO:0000256" key="1">
    <source>
        <dbReference type="PROSITE-ProRule" id="PRU00285"/>
    </source>
</evidence>
<accession>A0A1F5YFJ1</accession>
<dbReference type="EMBL" id="MFIV01000060">
    <property type="protein sequence ID" value="OGF98822.1"/>
    <property type="molecule type" value="Genomic_DNA"/>
</dbReference>
<protein>
    <recommendedName>
        <fullName evidence="3">SHSP domain-containing protein</fullName>
    </recommendedName>
</protein>
<feature type="domain" description="SHSP" evidence="3">
    <location>
        <begin position="33"/>
        <end position="145"/>
    </location>
</feature>
<gene>
    <name evidence="4" type="ORF">A2Z86_01615</name>
</gene>
<evidence type="ECO:0000313" key="4">
    <source>
        <dbReference type="EMBL" id="OGF98822.1"/>
    </source>
</evidence>
<dbReference type="PANTHER" id="PTHR11527">
    <property type="entry name" value="HEAT-SHOCK PROTEIN 20 FAMILY MEMBER"/>
    <property type="match status" value="1"/>
</dbReference>
<dbReference type="InterPro" id="IPR031107">
    <property type="entry name" value="Small_HSP"/>
</dbReference>
<comment type="caution">
    <text evidence="4">The sequence shown here is derived from an EMBL/GenBank/DDBJ whole genome shotgun (WGS) entry which is preliminary data.</text>
</comment>
<reference evidence="4 5" key="1">
    <citation type="journal article" date="2016" name="Nat. Commun.">
        <title>Thousands of microbial genomes shed light on interconnected biogeochemical processes in an aquifer system.</title>
        <authorList>
            <person name="Anantharaman K."/>
            <person name="Brown C.T."/>
            <person name="Hug L.A."/>
            <person name="Sharon I."/>
            <person name="Castelle C.J."/>
            <person name="Probst A.J."/>
            <person name="Thomas B.C."/>
            <person name="Singh A."/>
            <person name="Wilkins M.J."/>
            <person name="Karaoz U."/>
            <person name="Brodie E.L."/>
            <person name="Williams K.H."/>
            <person name="Hubbard S.S."/>
            <person name="Banfield J.F."/>
        </authorList>
    </citation>
    <scope>NUCLEOTIDE SEQUENCE [LARGE SCALE GENOMIC DNA]</scope>
</reference>
<evidence type="ECO:0000256" key="2">
    <source>
        <dbReference type="RuleBase" id="RU003616"/>
    </source>
</evidence>
<dbReference type="PROSITE" id="PS01031">
    <property type="entry name" value="SHSP"/>
    <property type="match status" value="1"/>
</dbReference>